<comment type="subunit">
    <text evidence="9">Monomer.</text>
</comment>
<comment type="caution">
    <text evidence="13">The sequence shown here is derived from an EMBL/GenBank/DDBJ whole genome shotgun (WGS) entry which is preliminary data.</text>
</comment>
<dbReference type="Proteomes" id="UP001314903">
    <property type="component" value="Unassembled WGS sequence"/>
</dbReference>
<dbReference type="Gene3D" id="3.40.50.620">
    <property type="entry name" value="HUPs"/>
    <property type="match status" value="1"/>
</dbReference>
<dbReference type="GO" id="GO:0016740">
    <property type="term" value="F:transferase activity"/>
    <property type="evidence" value="ECO:0007669"/>
    <property type="project" value="UniProtKB-KW"/>
</dbReference>
<dbReference type="InterPro" id="IPR005148">
    <property type="entry name" value="Arg-tRNA-synth_N"/>
</dbReference>
<feature type="domain" description="Arginyl tRNA synthetase N-terminal" evidence="12">
    <location>
        <begin position="1"/>
        <end position="84"/>
    </location>
</feature>
<comment type="similarity">
    <text evidence="1 9 10">Belongs to the class-I aminoacyl-tRNA synthetase family.</text>
</comment>
<dbReference type="PRINTS" id="PR01038">
    <property type="entry name" value="TRNASYNTHARG"/>
</dbReference>
<keyword evidence="14" id="KW-1185">Reference proteome</keyword>
<dbReference type="EMBL" id="JAGGLI010000006">
    <property type="protein sequence ID" value="MBP2027027.1"/>
    <property type="molecule type" value="Genomic_DNA"/>
</dbReference>
<dbReference type="SUPFAM" id="SSF47323">
    <property type="entry name" value="Anticodon-binding domain of a subclass of class I aminoacyl-tRNA synthetases"/>
    <property type="match status" value="1"/>
</dbReference>
<dbReference type="EC" id="6.1.1.19" evidence="9"/>
<comment type="subcellular location">
    <subcellularLocation>
        <location evidence="9">Cytoplasm</location>
    </subcellularLocation>
</comment>
<proteinExistence type="inferred from homology"/>
<protein>
    <recommendedName>
        <fullName evidence="9">Arginine--tRNA ligase</fullName>
        <ecNumber evidence="9">6.1.1.19</ecNumber>
    </recommendedName>
    <alternativeName>
        <fullName evidence="9">Arginyl-tRNA synthetase</fullName>
        <shortName evidence="9">ArgRS</shortName>
    </alternativeName>
</protein>
<dbReference type="Pfam" id="PF03485">
    <property type="entry name" value="Arg_tRNA_synt_N"/>
    <property type="match status" value="1"/>
</dbReference>
<dbReference type="InterPro" id="IPR001278">
    <property type="entry name" value="Arg-tRNA-ligase"/>
</dbReference>
<organism evidence="13 14">
    <name type="scientific">Acetoanaerobium pronyense</name>
    <dbReference type="NCBI Taxonomy" id="1482736"/>
    <lineage>
        <taxon>Bacteria</taxon>
        <taxon>Bacillati</taxon>
        <taxon>Bacillota</taxon>
        <taxon>Clostridia</taxon>
        <taxon>Peptostreptococcales</taxon>
        <taxon>Filifactoraceae</taxon>
        <taxon>Acetoanaerobium</taxon>
    </lineage>
</organism>
<accession>A0ABS4KGW3</accession>
<evidence type="ECO:0000259" key="12">
    <source>
        <dbReference type="SMART" id="SM01016"/>
    </source>
</evidence>
<evidence type="ECO:0000256" key="8">
    <source>
        <dbReference type="ARBA" id="ARBA00049339"/>
    </source>
</evidence>
<keyword evidence="13" id="KW-0808">Transferase</keyword>
<dbReference type="PANTHER" id="PTHR11956:SF5">
    <property type="entry name" value="ARGININE--TRNA LIGASE, CYTOPLASMIC"/>
    <property type="match status" value="1"/>
</dbReference>
<dbReference type="PROSITE" id="PS00178">
    <property type="entry name" value="AA_TRNA_LIGASE_I"/>
    <property type="match status" value="1"/>
</dbReference>
<dbReference type="CDD" id="cd07956">
    <property type="entry name" value="Anticodon_Ia_Arg"/>
    <property type="match status" value="1"/>
</dbReference>
<evidence type="ECO:0000256" key="4">
    <source>
        <dbReference type="ARBA" id="ARBA00022741"/>
    </source>
</evidence>
<dbReference type="Pfam" id="PF05746">
    <property type="entry name" value="DALR_1"/>
    <property type="match status" value="1"/>
</dbReference>
<gene>
    <name evidence="9" type="primary">argS</name>
    <name evidence="13" type="ORF">J2Z35_000819</name>
</gene>
<dbReference type="InterPro" id="IPR008909">
    <property type="entry name" value="DALR_anticod-bd"/>
</dbReference>
<evidence type="ECO:0000256" key="7">
    <source>
        <dbReference type="ARBA" id="ARBA00023146"/>
    </source>
</evidence>
<evidence type="ECO:0000256" key="3">
    <source>
        <dbReference type="ARBA" id="ARBA00022598"/>
    </source>
</evidence>
<dbReference type="SMART" id="SM00836">
    <property type="entry name" value="DALR_1"/>
    <property type="match status" value="1"/>
</dbReference>
<reference evidence="13 14" key="1">
    <citation type="submission" date="2021-03" db="EMBL/GenBank/DDBJ databases">
        <title>Genomic Encyclopedia of Type Strains, Phase IV (KMG-IV): sequencing the most valuable type-strain genomes for metagenomic binning, comparative biology and taxonomic classification.</title>
        <authorList>
            <person name="Goeker M."/>
        </authorList>
    </citation>
    <scope>NUCLEOTIDE SEQUENCE [LARGE SCALE GENOMIC DNA]</scope>
    <source>
        <strain evidence="13 14">DSM 27512</strain>
    </source>
</reference>
<evidence type="ECO:0000256" key="9">
    <source>
        <dbReference type="HAMAP-Rule" id="MF_00123"/>
    </source>
</evidence>
<dbReference type="InterPro" id="IPR009080">
    <property type="entry name" value="tRNAsynth_Ia_anticodon-bd"/>
</dbReference>
<dbReference type="InterPro" id="IPR036695">
    <property type="entry name" value="Arg-tRNA-synth_N_sf"/>
</dbReference>
<feature type="domain" description="DALR anticodon binding" evidence="11">
    <location>
        <begin position="450"/>
        <end position="566"/>
    </location>
</feature>
<evidence type="ECO:0000256" key="5">
    <source>
        <dbReference type="ARBA" id="ARBA00022840"/>
    </source>
</evidence>
<evidence type="ECO:0000256" key="10">
    <source>
        <dbReference type="RuleBase" id="RU363038"/>
    </source>
</evidence>
<dbReference type="Gene3D" id="3.30.1360.70">
    <property type="entry name" value="Arginyl tRNA synthetase N-terminal domain"/>
    <property type="match status" value="1"/>
</dbReference>
<comment type="catalytic activity">
    <reaction evidence="8 9">
        <text>tRNA(Arg) + L-arginine + ATP = L-arginyl-tRNA(Arg) + AMP + diphosphate</text>
        <dbReference type="Rhea" id="RHEA:20301"/>
        <dbReference type="Rhea" id="RHEA-COMP:9658"/>
        <dbReference type="Rhea" id="RHEA-COMP:9673"/>
        <dbReference type="ChEBI" id="CHEBI:30616"/>
        <dbReference type="ChEBI" id="CHEBI:32682"/>
        <dbReference type="ChEBI" id="CHEBI:33019"/>
        <dbReference type="ChEBI" id="CHEBI:78442"/>
        <dbReference type="ChEBI" id="CHEBI:78513"/>
        <dbReference type="ChEBI" id="CHEBI:456215"/>
        <dbReference type="EC" id="6.1.1.19"/>
    </reaction>
</comment>
<dbReference type="GO" id="GO:0004814">
    <property type="term" value="F:arginine-tRNA ligase activity"/>
    <property type="evidence" value="ECO:0007669"/>
    <property type="project" value="UniProtKB-EC"/>
</dbReference>
<keyword evidence="7 9" id="KW-0030">Aminoacyl-tRNA synthetase</keyword>
<keyword evidence="2 9" id="KW-0963">Cytoplasm</keyword>
<dbReference type="RefSeq" id="WP_209659664.1">
    <property type="nucleotide sequence ID" value="NZ_JAGGLI010000006.1"/>
</dbReference>
<dbReference type="SMART" id="SM01016">
    <property type="entry name" value="Arg_tRNA_synt_N"/>
    <property type="match status" value="1"/>
</dbReference>
<feature type="short sequence motif" description="'HIGH' region" evidence="9">
    <location>
        <begin position="122"/>
        <end position="132"/>
    </location>
</feature>
<dbReference type="Gene3D" id="1.10.730.10">
    <property type="entry name" value="Isoleucyl-tRNA Synthetase, Domain 1"/>
    <property type="match status" value="1"/>
</dbReference>
<evidence type="ECO:0000256" key="6">
    <source>
        <dbReference type="ARBA" id="ARBA00022917"/>
    </source>
</evidence>
<name>A0ABS4KGW3_9FIRM</name>
<dbReference type="HAMAP" id="MF_00123">
    <property type="entry name" value="Arg_tRNA_synth"/>
    <property type="match status" value="1"/>
</dbReference>
<sequence>MDFKLEVGNILSSKIEDIKSEDIISMIEIPPNSDMGDYAFPCFKLAKIFRKSPNQIAQELSSQFEKPDFIEKIENAGGYVNFYINKTLVAKQMIDEVFEKKEDFGKLSIGNGKNVIVEYSSPNIAKPFHIGHIRTTVIGHALYNLYKFLGYNTIGINHLGDYGTQFGKLIVAYKKWGNEEEVKQEPIQSLLKLYIKFHEEVETDPSLDDDAREWFRKLEDKDEEASELWKLFRDVSLEEFSKVYEMLGIKFDSYAGESFYSDKMPKVLDLMEEKGVLVDSQGAKIVDLEEYSMPPALIKKKDGSTLYITRDLAAAIYRKETYDFYKNIYVVGSQQTLHFKQWMKILEVMGYEWAKDCEHVQFGMVSLEEGTLSTRRGRVVFLEDVLNKAIEKTREIISEKNPNLDSVDQVAKQVGVGAVVFQELSNSRIKDYTFSWERTLSFEGETGPYVQYTHARACSLIKKANIEINSDIDFKVLSQNKDAMEVIRVLGTFKSVLIRSAERNEPHHVSRFVLDLSQAFNKFYHDNLILVEDENIKKALLALVEATRIGIKNSLNILGMEAPEKM</sequence>
<dbReference type="InterPro" id="IPR014729">
    <property type="entry name" value="Rossmann-like_a/b/a_fold"/>
</dbReference>
<evidence type="ECO:0000313" key="13">
    <source>
        <dbReference type="EMBL" id="MBP2027027.1"/>
    </source>
</evidence>
<evidence type="ECO:0000259" key="11">
    <source>
        <dbReference type="SMART" id="SM00836"/>
    </source>
</evidence>
<evidence type="ECO:0000256" key="1">
    <source>
        <dbReference type="ARBA" id="ARBA00005594"/>
    </source>
</evidence>
<dbReference type="NCBIfam" id="TIGR00456">
    <property type="entry name" value="argS"/>
    <property type="match status" value="1"/>
</dbReference>
<keyword evidence="5 9" id="KW-0067">ATP-binding</keyword>
<evidence type="ECO:0000313" key="14">
    <source>
        <dbReference type="Proteomes" id="UP001314903"/>
    </source>
</evidence>
<keyword evidence="4 9" id="KW-0547">Nucleotide-binding</keyword>
<evidence type="ECO:0000256" key="2">
    <source>
        <dbReference type="ARBA" id="ARBA00022490"/>
    </source>
</evidence>
<dbReference type="InterPro" id="IPR035684">
    <property type="entry name" value="ArgRS_core"/>
</dbReference>
<dbReference type="Pfam" id="PF00750">
    <property type="entry name" value="tRNA-synt_1d"/>
    <property type="match status" value="1"/>
</dbReference>
<dbReference type="SUPFAM" id="SSF55190">
    <property type="entry name" value="Arginyl-tRNA synthetase (ArgRS), N-terminal 'additional' domain"/>
    <property type="match status" value="1"/>
</dbReference>
<dbReference type="SUPFAM" id="SSF52374">
    <property type="entry name" value="Nucleotidylyl transferase"/>
    <property type="match status" value="1"/>
</dbReference>
<dbReference type="CDD" id="cd00671">
    <property type="entry name" value="ArgRS_core"/>
    <property type="match status" value="1"/>
</dbReference>
<keyword evidence="6 9" id="KW-0648">Protein biosynthesis</keyword>
<dbReference type="InterPro" id="IPR001412">
    <property type="entry name" value="aa-tRNA-synth_I_CS"/>
</dbReference>
<keyword evidence="3 9" id="KW-0436">Ligase</keyword>
<dbReference type="PANTHER" id="PTHR11956">
    <property type="entry name" value="ARGINYL-TRNA SYNTHETASE"/>
    <property type="match status" value="1"/>
</dbReference>